<dbReference type="EMBL" id="FZOJ01000017">
    <property type="protein sequence ID" value="SNS68811.1"/>
    <property type="molecule type" value="Genomic_DNA"/>
</dbReference>
<dbReference type="CDD" id="cd05233">
    <property type="entry name" value="SDR_c"/>
    <property type="match status" value="1"/>
</dbReference>
<evidence type="ECO:0000256" key="2">
    <source>
        <dbReference type="ARBA" id="ARBA00023002"/>
    </source>
</evidence>
<dbReference type="AlphaFoldDB" id="A0A239GIG9"/>
<proteinExistence type="inferred from homology"/>
<dbReference type="PANTHER" id="PTHR44196:SF1">
    <property type="entry name" value="DEHYDROGENASE_REDUCTASE SDR FAMILY MEMBER 7B"/>
    <property type="match status" value="1"/>
</dbReference>
<dbReference type="Proteomes" id="UP000198304">
    <property type="component" value="Unassembled WGS sequence"/>
</dbReference>
<dbReference type="PRINTS" id="PR00080">
    <property type="entry name" value="SDRFAMILY"/>
</dbReference>
<feature type="domain" description="Ketoreductase" evidence="4">
    <location>
        <begin position="6"/>
        <end position="191"/>
    </location>
</feature>
<protein>
    <submittedName>
        <fullName evidence="5">Short-chain dehydrogenase</fullName>
    </submittedName>
</protein>
<dbReference type="Pfam" id="PF00106">
    <property type="entry name" value="adh_short"/>
    <property type="match status" value="1"/>
</dbReference>
<comment type="similarity">
    <text evidence="1 3">Belongs to the short-chain dehydrogenases/reductases (SDR) family.</text>
</comment>
<evidence type="ECO:0000313" key="6">
    <source>
        <dbReference type="Proteomes" id="UP000198304"/>
    </source>
</evidence>
<dbReference type="RefSeq" id="WP_089283854.1">
    <property type="nucleotide sequence ID" value="NZ_FZOJ01000017.1"/>
</dbReference>
<reference evidence="5 6" key="1">
    <citation type="submission" date="2017-06" db="EMBL/GenBank/DDBJ databases">
        <authorList>
            <person name="Kim H.J."/>
            <person name="Triplett B.A."/>
        </authorList>
    </citation>
    <scope>NUCLEOTIDE SEQUENCE [LARGE SCALE GENOMIC DNA]</scope>
    <source>
        <strain evidence="5 6">SCA</strain>
    </source>
</reference>
<dbReference type="PRINTS" id="PR00081">
    <property type="entry name" value="GDHRDH"/>
</dbReference>
<evidence type="ECO:0000259" key="4">
    <source>
        <dbReference type="SMART" id="SM00822"/>
    </source>
</evidence>
<dbReference type="Gene3D" id="3.40.50.720">
    <property type="entry name" value="NAD(P)-binding Rossmann-like Domain"/>
    <property type="match status" value="1"/>
</dbReference>
<accession>A0A239GIG9</accession>
<organism evidence="5 6">
    <name type="scientific">Anaerovirgula multivorans</name>
    <dbReference type="NCBI Taxonomy" id="312168"/>
    <lineage>
        <taxon>Bacteria</taxon>
        <taxon>Bacillati</taxon>
        <taxon>Bacillota</taxon>
        <taxon>Clostridia</taxon>
        <taxon>Peptostreptococcales</taxon>
        <taxon>Natronincolaceae</taxon>
        <taxon>Anaerovirgula</taxon>
    </lineage>
</organism>
<dbReference type="InterPro" id="IPR002347">
    <property type="entry name" value="SDR_fam"/>
</dbReference>
<dbReference type="PANTHER" id="PTHR44196">
    <property type="entry name" value="DEHYDROGENASE/REDUCTASE SDR FAMILY MEMBER 7B"/>
    <property type="match status" value="1"/>
</dbReference>
<keyword evidence="2" id="KW-0560">Oxidoreductase</keyword>
<evidence type="ECO:0000313" key="5">
    <source>
        <dbReference type="EMBL" id="SNS68811.1"/>
    </source>
</evidence>
<dbReference type="InterPro" id="IPR036291">
    <property type="entry name" value="NAD(P)-bd_dom_sf"/>
</dbReference>
<dbReference type="GO" id="GO:0016491">
    <property type="term" value="F:oxidoreductase activity"/>
    <property type="evidence" value="ECO:0007669"/>
    <property type="project" value="UniProtKB-KW"/>
</dbReference>
<name>A0A239GIG9_9FIRM</name>
<evidence type="ECO:0000256" key="1">
    <source>
        <dbReference type="ARBA" id="ARBA00006484"/>
    </source>
</evidence>
<gene>
    <name evidence="5" type="ORF">SAMN05446037_101725</name>
</gene>
<dbReference type="GO" id="GO:0016020">
    <property type="term" value="C:membrane"/>
    <property type="evidence" value="ECO:0007669"/>
    <property type="project" value="TreeGrafter"/>
</dbReference>
<dbReference type="OrthoDB" id="9775296at2"/>
<dbReference type="SUPFAM" id="SSF51735">
    <property type="entry name" value="NAD(P)-binding Rossmann-fold domains"/>
    <property type="match status" value="1"/>
</dbReference>
<dbReference type="InterPro" id="IPR057326">
    <property type="entry name" value="KR_dom"/>
</dbReference>
<sequence length="266" mass="28584">MKANNKVIVVTGGGNGVGRELVLQLLAKGASVAAVDINKQALDETLRIAGCPQKLSLHVADITNYEAILKLVDEVVAKHGKVDGIINNAGIIQPFINLRELKMDQIDRVMNVNYFGTLNMIKAFLPLLQKRPEAHIVNISSMGGFLPVPGQSIYGASKAAVRMLSEALYSELLNTNVHVTVVIPGGIATDIKKNSYGSSKSAPEEQKNSNMLLSPAKAASLILKGMETDKYKMIIGKDANLMNLLYSFSPKAAISLMNKVMAANSH</sequence>
<keyword evidence="6" id="KW-1185">Reference proteome</keyword>
<evidence type="ECO:0000256" key="3">
    <source>
        <dbReference type="RuleBase" id="RU000363"/>
    </source>
</evidence>
<dbReference type="SMART" id="SM00822">
    <property type="entry name" value="PKS_KR"/>
    <property type="match status" value="1"/>
</dbReference>